<accession>A0ABD1KP31</accession>
<organism evidence="3 4">
    <name type="scientific">Coilia grayii</name>
    <name type="common">Gray's grenadier anchovy</name>
    <dbReference type="NCBI Taxonomy" id="363190"/>
    <lineage>
        <taxon>Eukaryota</taxon>
        <taxon>Metazoa</taxon>
        <taxon>Chordata</taxon>
        <taxon>Craniata</taxon>
        <taxon>Vertebrata</taxon>
        <taxon>Euteleostomi</taxon>
        <taxon>Actinopterygii</taxon>
        <taxon>Neopterygii</taxon>
        <taxon>Teleostei</taxon>
        <taxon>Clupei</taxon>
        <taxon>Clupeiformes</taxon>
        <taxon>Clupeoidei</taxon>
        <taxon>Engraulidae</taxon>
        <taxon>Coilinae</taxon>
        <taxon>Coilia</taxon>
    </lineage>
</organism>
<proteinExistence type="predicted"/>
<evidence type="ECO:0000313" key="3">
    <source>
        <dbReference type="EMBL" id="KAL2100883.1"/>
    </source>
</evidence>
<evidence type="ECO:0000256" key="2">
    <source>
        <dbReference type="SAM" id="Phobius"/>
    </source>
</evidence>
<dbReference type="EMBL" id="JBHFQA010000003">
    <property type="protein sequence ID" value="KAL2100883.1"/>
    <property type="molecule type" value="Genomic_DNA"/>
</dbReference>
<name>A0ABD1KP31_9TELE</name>
<keyword evidence="2" id="KW-0472">Membrane</keyword>
<keyword evidence="4" id="KW-1185">Reference proteome</keyword>
<keyword evidence="2" id="KW-0812">Transmembrane</keyword>
<keyword evidence="2" id="KW-1133">Transmembrane helix</keyword>
<feature type="compositionally biased region" description="Polar residues" evidence="1">
    <location>
        <begin position="11"/>
        <end position="33"/>
    </location>
</feature>
<feature type="transmembrane region" description="Helical" evidence="2">
    <location>
        <begin position="53"/>
        <end position="74"/>
    </location>
</feature>
<feature type="region of interest" description="Disordered" evidence="1">
    <location>
        <begin position="1"/>
        <end position="44"/>
    </location>
</feature>
<dbReference type="AlphaFoldDB" id="A0ABD1KP31"/>
<gene>
    <name evidence="3" type="ORF">ACEWY4_002644</name>
</gene>
<evidence type="ECO:0000313" key="4">
    <source>
        <dbReference type="Proteomes" id="UP001591681"/>
    </source>
</evidence>
<protein>
    <submittedName>
        <fullName evidence="3">Uncharacterized protein</fullName>
    </submittedName>
</protein>
<reference evidence="3 4" key="1">
    <citation type="submission" date="2024-09" db="EMBL/GenBank/DDBJ databases">
        <title>A chromosome-level genome assembly of Gray's grenadier anchovy, Coilia grayii.</title>
        <authorList>
            <person name="Fu Z."/>
        </authorList>
    </citation>
    <scope>NUCLEOTIDE SEQUENCE [LARGE SCALE GENOMIC DNA]</scope>
    <source>
        <strain evidence="3">G4</strain>
        <tissue evidence="3">Muscle</tissue>
    </source>
</reference>
<feature type="region of interest" description="Disordered" evidence="1">
    <location>
        <begin position="176"/>
        <end position="217"/>
    </location>
</feature>
<sequence length="280" mass="31871">MDFQNVRLGSRTENPMNTDDNISQQNRTSNLVTSPVIGPLRKNTENAGSRPDWLLYTVPGLAFGVGIVLFLLVLKSNKRRTGGYYRRDLKGCSSVTQVESDDSGPRYLNKADTQSYENVLAAIYNNQEGVCYYVPEDNDYVTPDDEEDAHEMFAQTLNLPDTLTEGESYENMEGLYAQPRKRQNTSHEEDDYLDPDAEEHQCQGGLSVPQEQTDTDSYENMEQHFAAQLHDSDDYIIPDADEGHRSRLRNYPQDSGGYYTENSYVSMENMLAHAEDQDWD</sequence>
<feature type="region of interest" description="Disordered" evidence="1">
    <location>
        <begin position="229"/>
        <end position="254"/>
    </location>
</feature>
<feature type="compositionally biased region" description="Acidic residues" evidence="1">
    <location>
        <begin position="188"/>
        <end position="197"/>
    </location>
</feature>
<dbReference type="Proteomes" id="UP001591681">
    <property type="component" value="Unassembled WGS sequence"/>
</dbReference>
<evidence type="ECO:0000256" key="1">
    <source>
        <dbReference type="SAM" id="MobiDB-lite"/>
    </source>
</evidence>
<comment type="caution">
    <text evidence="3">The sequence shown here is derived from an EMBL/GenBank/DDBJ whole genome shotgun (WGS) entry which is preliminary data.</text>
</comment>